<feature type="signal peptide" evidence="1">
    <location>
        <begin position="1"/>
        <end position="24"/>
    </location>
</feature>
<organism evidence="2 3">
    <name type="scientific">Roseiflexus castenholzii (strain DSM 13941 / HLO8)</name>
    <dbReference type="NCBI Taxonomy" id="383372"/>
    <lineage>
        <taxon>Bacteria</taxon>
        <taxon>Bacillati</taxon>
        <taxon>Chloroflexota</taxon>
        <taxon>Chloroflexia</taxon>
        <taxon>Chloroflexales</taxon>
        <taxon>Roseiflexineae</taxon>
        <taxon>Roseiflexaceae</taxon>
        <taxon>Roseiflexus</taxon>
    </lineage>
</organism>
<dbReference type="eggNOG" id="COG1874">
    <property type="taxonomic scope" value="Bacteria"/>
</dbReference>
<feature type="chain" id="PRO_5002713995" evidence="1">
    <location>
        <begin position="25"/>
        <end position="400"/>
    </location>
</feature>
<reference evidence="2 3" key="1">
    <citation type="submission" date="2007-08" db="EMBL/GenBank/DDBJ databases">
        <title>Complete sequence of Roseiflexus castenholzii DSM 13941.</title>
        <authorList>
            <consortium name="US DOE Joint Genome Institute"/>
            <person name="Copeland A."/>
            <person name="Lucas S."/>
            <person name="Lapidus A."/>
            <person name="Barry K."/>
            <person name="Glavina del Rio T."/>
            <person name="Dalin E."/>
            <person name="Tice H."/>
            <person name="Pitluck S."/>
            <person name="Thompson L.S."/>
            <person name="Brettin T."/>
            <person name="Bruce D."/>
            <person name="Detter J.C."/>
            <person name="Han C."/>
            <person name="Tapia R."/>
            <person name="Schmutz J."/>
            <person name="Larimer F."/>
            <person name="Land M."/>
            <person name="Hauser L."/>
            <person name="Kyrpides N."/>
            <person name="Mikhailova N."/>
            <person name="Bryant D.A."/>
            <person name="Hanada S."/>
            <person name="Tsukatani Y."/>
            <person name="Richardson P."/>
        </authorList>
    </citation>
    <scope>NUCLEOTIDE SEQUENCE [LARGE SCALE GENOMIC DNA]</scope>
    <source>
        <strain evidence="3">DSM 13941 / HLO8</strain>
    </source>
</reference>
<accession>A7NQD0</accession>
<protein>
    <submittedName>
        <fullName evidence="2">Uncharacterized protein</fullName>
    </submittedName>
</protein>
<keyword evidence="3" id="KW-1185">Reference proteome</keyword>
<proteinExistence type="predicted"/>
<evidence type="ECO:0000256" key="1">
    <source>
        <dbReference type="SAM" id="SignalP"/>
    </source>
</evidence>
<dbReference type="RefSeq" id="WP_012122199.1">
    <property type="nucleotide sequence ID" value="NC_009767.1"/>
</dbReference>
<dbReference type="KEGG" id="rca:Rcas_3736"/>
<gene>
    <name evidence="2" type="ordered locus">Rcas_3736</name>
</gene>
<dbReference type="HOGENOM" id="CLU_688639_0_0_0"/>
<name>A7NQD0_ROSCS</name>
<evidence type="ECO:0000313" key="2">
    <source>
        <dbReference type="EMBL" id="ABU59776.1"/>
    </source>
</evidence>
<dbReference type="EMBL" id="CP000804">
    <property type="protein sequence ID" value="ABU59776.1"/>
    <property type="molecule type" value="Genomic_DNA"/>
</dbReference>
<dbReference type="AlphaFoldDB" id="A7NQD0"/>
<keyword evidence="1" id="KW-0732">Signal</keyword>
<sequence>MYSCVLVRLFIVAAIVMSFVPSFAGSVSAQPTSTRRPCSLDDPSGWVTCSPYYLYRRTKDVYFTRYYPETGHNLYLPFLKYWDRMGSLPVFGYPISEAFLEQIEGRWYMVQYFERQRFEWHYDPDNPEHRSSIGLEAEYWLPLAQSVRLGRLGVEALSREGRDWQSFAKGDPSAPHFFAETGHAIAPEFWGYWSSHGIEMDGKAGFSFAESLALFGYPISEAQIEKGRLTQWFERARFEYFPEFEGTPYAVQLGLLGSEIASERKGEEPFLATNALDTAHAAGQRMLLATGQALQRPLVSRPELQAEVDRAAADWHHAFTTGGDTHSPMIRVRATYASRGNYLAPSMWGIHPHDPIGGTTGKEQSDFSYGFFEFSKLTIGVYYHEHLNTPSVTMMFIPEP</sequence>
<evidence type="ECO:0000313" key="3">
    <source>
        <dbReference type="Proteomes" id="UP000000263"/>
    </source>
</evidence>
<dbReference type="Proteomes" id="UP000000263">
    <property type="component" value="Chromosome"/>
</dbReference>